<dbReference type="PANTHER" id="PTHR13768:SF8">
    <property type="entry name" value="ALPHA-SOLUBLE NSF ATTACHMENT PROTEIN"/>
    <property type="match status" value="1"/>
</dbReference>
<dbReference type="SUPFAM" id="SSF48452">
    <property type="entry name" value="TPR-like"/>
    <property type="match status" value="1"/>
</dbReference>
<evidence type="ECO:0000256" key="1">
    <source>
        <dbReference type="ARBA" id="ARBA00004170"/>
    </source>
</evidence>
<dbReference type="FunFam" id="1.25.40.10:FF:000049">
    <property type="entry name" value="Alpha-soluble NSF attachment protein-like"/>
    <property type="match status" value="1"/>
</dbReference>
<dbReference type="GO" id="GO:0001671">
    <property type="term" value="F:ATPase activator activity"/>
    <property type="evidence" value="ECO:0007669"/>
    <property type="project" value="EnsemblFungi"/>
</dbReference>
<keyword evidence="9" id="KW-1185">Reference proteome</keyword>
<comment type="subcellular location">
    <subcellularLocation>
        <location evidence="1 7">Membrane</location>
        <topology evidence="1 7">Peripheral membrane protein</topology>
    </subcellularLocation>
</comment>
<organism evidence="8 9">
    <name type="scientific">Naumovozyma dairenensis (strain ATCC 10597 / BCRC 20456 / CBS 421 / NBRC 0211 / NRRL Y-12639)</name>
    <name type="common">Saccharomyces dairenensis</name>
    <dbReference type="NCBI Taxonomy" id="1071378"/>
    <lineage>
        <taxon>Eukaryota</taxon>
        <taxon>Fungi</taxon>
        <taxon>Dikarya</taxon>
        <taxon>Ascomycota</taxon>
        <taxon>Saccharomycotina</taxon>
        <taxon>Saccharomycetes</taxon>
        <taxon>Saccharomycetales</taxon>
        <taxon>Saccharomycetaceae</taxon>
        <taxon>Naumovozyma</taxon>
    </lineage>
</organism>
<evidence type="ECO:0000256" key="6">
    <source>
        <dbReference type="ARBA" id="ARBA00023136"/>
    </source>
</evidence>
<keyword evidence="5 7" id="KW-0653">Protein transport</keyword>
<sequence length="294" mass="32727">MSDPVELLRKAEEKGVPSTGFSKIFSLGSSDASKYEEASDLCIQAANIYRLRKELKLAGDSFTKAADFQLKAGNEDDASNIFIDSYKCYKSSGNSTDAVNSLNMAIDLFTKKGQFRRAANFKFELGEILENDLNDYVNAVSAYEIAGDWYSQDQSVALSNKCFIKCADLKALNGQYIEASDIYSKLIQNSIGNRLSQWSLKEYYMKKGLCQLAATDNVAASRTLQEGQHDDPNFADSREAALLKTLIECVDDGDSEKLSQAVFDFDKFAKLDKWKTTILLKIKDTISQAEDDLL</sequence>
<dbReference type="InterPro" id="IPR000744">
    <property type="entry name" value="NSF_attach"/>
</dbReference>
<evidence type="ECO:0000256" key="2">
    <source>
        <dbReference type="ARBA" id="ARBA00010050"/>
    </source>
</evidence>
<keyword evidence="3 7" id="KW-0813">Transport</keyword>
<dbReference type="KEGG" id="ndi:NDAI_0K00530"/>
<dbReference type="InterPro" id="IPR011990">
    <property type="entry name" value="TPR-like_helical_dom_sf"/>
</dbReference>
<dbReference type="GO" id="GO:0031201">
    <property type="term" value="C:SNARE complex"/>
    <property type="evidence" value="ECO:0007669"/>
    <property type="project" value="EnsemblFungi"/>
</dbReference>
<accession>G0WHI3</accession>
<dbReference type="GO" id="GO:0005483">
    <property type="term" value="F:soluble NSF attachment protein activity"/>
    <property type="evidence" value="ECO:0007669"/>
    <property type="project" value="EnsemblFungi"/>
</dbReference>
<gene>
    <name evidence="8" type="primary">NDAI0K00530</name>
    <name evidence="8" type="ordered locus">NDAI_0K00530</name>
</gene>
<keyword evidence="6 7" id="KW-0472">Membrane</keyword>
<proteinExistence type="inferred from homology"/>
<evidence type="ECO:0000313" key="9">
    <source>
        <dbReference type="Proteomes" id="UP000000689"/>
    </source>
</evidence>
<keyword evidence="4 7" id="KW-0931">ER-Golgi transport</keyword>
<dbReference type="Gene3D" id="1.25.40.10">
    <property type="entry name" value="Tetratricopeptide repeat domain"/>
    <property type="match status" value="1"/>
</dbReference>
<dbReference type="AlphaFoldDB" id="G0WHI3"/>
<dbReference type="HOGENOM" id="CLU_046329_0_2_1"/>
<dbReference type="GeneID" id="11497532"/>
<reference evidence="8 9" key="1">
    <citation type="journal article" date="2011" name="Proc. Natl. Acad. Sci. U.S.A.">
        <title>Evolutionary erosion of yeast sex chromosomes by mating-type switching accidents.</title>
        <authorList>
            <person name="Gordon J.L."/>
            <person name="Armisen D."/>
            <person name="Proux-Wera E."/>
            <person name="Oheigeartaigh S.S."/>
            <person name="Byrne K.P."/>
            <person name="Wolfe K.H."/>
        </authorList>
    </citation>
    <scope>NUCLEOTIDE SEQUENCE [LARGE SCALE GENOMIC DNA]</scope>
    <source>
        <strain evidence="9">ATCC 10597 / BCRC 20456 / CBS 421 / NBRC 0211 / NRRL Y-12639</strain>
    </source>
</reference>
<dbReference type="RefSeq" id="XP_003672487.1">
    <property type="nucleotide sequence ID" value="XM_003672439.1"/>
</dbReference>
<dbReference type="GO" id="GO:0005829">
    <property type="term" value="C:cytosol"/>
    <property type="evidence" value="ECO:0007669"/>
    <property type="project" value="EnsemblFungi"/>
</dbReference>
<evidence type="ECO:0000256" key="4">
    <source>
        <dbReference type="ARBA" id="ARBA00022892"/>
    </source>
</evidence>
<dbReference type="OMA" id="WSVKEYL"/>
<dbReference type="OrthoDB" id="9984275at2759"/>
<dbReference type="Pfam" id="PF14938">
    <property type="entry name" value="SNAP"/>
    <property type="match status" value="1"/>
</dbReference>
<dbReference type="CDD" id="cd15832">
    <property type="entry name" value="SNAP"/>
    <property type="match status" value="1"/>
</dbReference>
<dbReference type="Proteomes" id="UP000000689">
    <property type="component" value="Chromosome 11"/>
</dbReference>
<dbReference type="PRINTS" id="PR00448">
    <property type="entry name" value="NSFATTACHMNT"/>
</dbReference>
<comment type="function">
    <text evidence="7">Required for vesicular transport between the endoplasmic reticulum and the Golgi apparatus.</text>
</comment>
<evidence type="ECO:0000313" key="8">
    <source>
        <dbReference type="EMBL" id="CCD27244.1"/>
    </source>
</evidence>
<evidence type="ECO:0000256" key="3">
    <source>
        <dbReference type="ARBA" id="ARBA00022448"/>
    </source>
</evidence>
<dbReference type="GO" id="GO:0048280">
    <property type="term" value="P:vesicle fusion with Golgi apparatus"/>
    <property type="evidence" value="ECO:0007669"/>
    <property type="project" value="EnsemblFungi"/>
</dbReference>
<dbReference type="EMBL" id="HE580277">
    <property type="protein sequence ID" value="CCD27244.1"/>
    <property type="molecule type" value="Genomic_DNA"/>
</dbReference>
<dbReference type="eggNOG" id="KOG1586">
    <property type="taxonomic scope" value="Eukaryota"/>
</dbReference>
<dbReference type="GO" id="GO:0006914">
    <property type="term" value="P:autophagy"/>
    <property type="evidence" value="ECO:0007669"/>
    <property type="project" value="EnsemblFungi"/>
</dbReference>
<dbReference type="GO" id="GO:0042144">
    <property type="term" value="P:vacuole fusion, non-autophagic"/>
    <property type="evidence" value="ECO:0007669"/>
    <property type="project" value="EnsemblFungi"/>
</dbReference>
<dbReference type="GO" id="GO:0035494">
    <property type="term" value="P:SNARE complex disassembly"/>
    <property type="evidence" value="ECO:0007669"/>
    <property type="project" value="EnsemblFungi"/>
</dbReference>
<evidence type="ECO:0008006" key="10">
    <source>
        <dbReference type="Google" id="ProtNLM"/>
    </source>
</evidence>
<comment type="similarity">
    <text evidence="2 7">Belongs to the SNAP family.</text>
</comment>
<dbReference type="PANTHER" id="PTHR13768">
    <property type="entry name" value="SOLUBLE NSF ATTACHMENT PROTEIN SNAP"/>
    <property type="match status" value="1"/>
</dbReference>
<dbReference type="STRING" id="1071378.G0WHI3"/>
<dbReference type="GO" id="GO:0019905">
    <property type="term" value="F:syntaxin binding"/>
    <property type="evidence" value="ECO:0007669"/>
    <property type="project" value="TreeGrafter"/>
</dbReference>
<evidence type="ECO:0000256" key="5">
    <source>
        <dbReference type="ARBA" id="ARBA00022927"/>
    </source>
</evidence>
<protein>
    <recommendedName>
        <fullName evidence="10">Vesicular-fusion protein SEC17</fullName>
    </recommendedName>
</protein>
<dbReference type="GO" id="GO:0005774">
    <property type="term" value="C:vacuolar membrane"/>
    <property type="evidence" value="ECO:0007669"/>
    <property type="project" value="TreeGrafter"/>
</dbReference>
<name>G0WHI3_NAUDC</name>
<evidence type="ECO:0000256" key="7">
    <source>
        <dbReference type="RuleBase" id="RU367013"/>
    </source>
</evidence>
<dbReference type="GO" id="GO:0006886">
    <property type="term" value="P:intracellular protein transport"/>
    <property type="evidence" value="ECO:0007669"/>
    <property type="project" value="UniProtKB-UniRule"/>
</dbReference>